<organism evidence="6 7">
    <name type="scientific">Caulochytrium protostelioides</name>
    <dbReference type="NCBI Taxonomy" id="1555241"/>
    <lineage>
        <taxon>Eukaryota</taxon>
        <taxon>Fungi</taxon>
        <taxon>Fungi incertae sedis</taxon>
        <taxon>Chytridiomycota</taxon>
        <taxon>Chytridiomycota incertae sedis</taxon>
        <taxon>Chytridiomycetes</taxon>
        <taxon>Caulochytriales</taxon>
        <taxon>Caulochytriaceae</taxon>
        <taxon>Caulochytrium</taxon>
    </lineage>
</organism>
<feature type="non-terminal residue" evidence="6">
    <location>
        <position position="189"/>
    </location>
</feature>
<proteinExistence type="predicted"/>
<dbReference type="PANTHER" id="PTHR48467:SF1">
    <property type="entry name" value="GLUTAMATE SYNTHASE 1 [NADH], CHLOROPLASTIC-LIKE"/>
    <property type="match status" value="1"/>
</dbReference>
<evidence type="ECO:0000256" key="1">
    <source>
        <dbReference type="ARBA" id="ARBA00001974"/>
    </source>
</evidence>
<dbReference type="Proteomes" id="UP000268535">
    <property type="component" value="Unassembled WGS sequence"/>
</dbReference>
<accession>A0A4P9WUR7</accession>
<evidence type="ECO:0000313" key="6">
    <source>
        <dbReference type="EMBL" id="RKO97019.1"/>
    </source>
</evidence>
<dbReference type="EMBL" id="ML009460">
    <property type="protein sequence ID" value="RKO97019.1"/>
    <property type="molecule type" value="Genomic_DNA"/>
</dbReference>
<evidence type="ECO:0000256" key="5">
    <source>
        <dbReference type="ARBA" id="ARBA00023002"/>
    </source>
</evidence>
<name>A0A4P9WUR7_9FUNG</name>
<dbReference type="InterPro" id="IPR055275">
    <property type="entry name" value="Ferredox_Rdtase"/>
</dbReference>
<keyword evidence="2" id="KW-0285">Flavoprotein</keyword>
<evidence type="ECO:0000256" key="3">
    <source>
        <dbReference type="ARBA" id="ARBA00022827"/>
    </source>
</evidence>
<dbReference type="Gene3D" id="3.50.50.60">
    <property type="entry name" value="FAD/NAD(P)-binding domain"/>
    <property type="match status" value="2"/>
</dbReference>
<keyword evidence="5" id="KW-0560">Oxidoreductase</keyword>
<dbReference type="AlphaFoldDB" id="A0A4P9WUR7"/>
<dbReference type="GO" id="GO:0016491">
    <property type="term" value="F:oxidoreductase activity"/>
    <property type="evidence" value="ECO:0007669"/>
    <property type="project" value="UniProtKB-KW"/>
</dbReference>
<keyword evidence="3" id="KW-0274">FAD</keyword>
<dbReference type="SUPFAM" id="SSF51971">
    <property type="entry name" value="Nucleotide-binding domain"/>
    <property type="match status" value="1"/>
</dbReference>
<feature type="non-terminal residue" evidence="6">
    <location>
        <position position="1"/>
    </location>
</feature>
<dbReference type="PANTHER" id="PTHR48467">
    <property type="entry name" value="GLUTAMATE SYNTHASE 1 [NADH], CHLOROPLASTIC-LIKE"/>
    <property type="match status" value="1"/>
</dbReference>
<evidence type="ECO:0000256" key="2">
    <source>
        <dbReference type="ARBA" id="ARBA00022630"/>
    </source>
</evidence>
<dbReference type="PRINTS" id="PR00368">
    <property type="entry name" value="FADPNR"/>
</dbReference>
<sequence length="189" mass="19494">IAIVGAGPAGLYTATALRKKLPDAHIDLFEAHATPYGLVRYGVAPDHPEVANMPAGGPAGRAGLPLDRLQQHYDATVLAYGGAGADRALGVPGEDGVPSRILSARAFVNWYNGRPRSAASASLGDASDVEIAPPALDCTSVVIVGHGNVALDAARILLKAPSSLAATDMPSSRVAYLAEHSRVRHVHLV</sequence>
<evidence type="ECO:0000313" key="7">
    <source>
        <dbReference type="Proteomes" id="UP000268535"/>
    </source>
</evidence>
<gene>
    <name evidence="6" type="ORF">CAUPRSCDRAFT_989</name>
</gene>
<comment type="cofactor">
    <cofactor evidence="1">
        <name>FAD</name>
        <dbReference type="ChEBI" id="CHEBI:57692"/>
    </cofactor>
</comment>
<dbReference type="InterPro" id="IPR036188">
    <property type="entry name" value="FAD/NAD-bd_sf"/>
</dbReference>
<keyword evidence="4" id="KW-0521">NADP</keyword>
<dbReference type="Pfam" id="PF13450">
    <property type="entry name" value="NAD_binding_8"/>
    <property type="match status" value="1"/>
</dbReference>
<evidence type="ECO:0000256" key="4">
    <source>
        <dbReference type="ARBA" id="ARBA00022857"/>
    </source>
</evidence>
<protein>
    <submittedName>
        <fullName evidence="6">Nucleotide-binding domain-containing protein</fullName>
    </submittedName>
</protein>
<reference evidence="7" key="1">
    <citation type="journal article" date="2018" name="Nat. Microbiol.">
        <title>Leveraging single-cell genomics to expand the fungal tree of life.</title>
        <authorList>
            <person name="Ahrendt S.R."/>
            <person name="Quandt C.A."/>
            <person name="Ciobanu D."/>
            <person name="Clum A."/>
            <person name="Salamov A."/>
            <person name="Andreopoulos B."/>
            <person name="Cheng J.F."/>
            <person name="Woyke T."/>
            <person name="Pelin A."/>
            <person name="Henrissat B."/>
            <person name="Reynolds N.K."/>
            <person name="Benny G.L."/>
            <person name="Smith M.E."/>
            <person name="James T.Y."/>
            <person name="Grigoriev I.V."/>
        </authorList>
    </citation>
    <scope>NUCLEOTIDE SEQUENCE [LARGE SCALE GENOMIC DNA]</scope>
    <source>
        <strain evidence="7">ATCC 52028</strain>
    </source>
</reference>